<reference evidence="1" key="1">
    <citation type="submission" date="2018-02" db="EMBL/GenBank/DDBJ databases">
        <title>Rhizophora mucronata_Transcriptome.</title>
        <authorList>
            <person name="Meera S.P."/>
            <person name="Sreeshan A."/>
            <person name="Augustine A."/>
        </authorList>
    </citation>
    <scope>NUCLEOTIDE SEQUENCE</scope>
    <source>
        <tissue evidence="1">Leaf</tissue>
    </source>
</reference>
<evidence type="ECO:0000313" key="1">
    <source>
        <dbReference type="EMBL" id="MBX43576.1"/>
    </source>
</evidence>
<dbReference type="AlphaFoldDB" id="A0A2P2NM75"/>
<sequence length="23" mass="2640">MTKANFLTSTYNLKFLHLVIITA</sequence>
<organism evidence="1">
    <name type="scientific">Rhizophora mucronata</name>
    <name type="common">Asiatic mangrove</name>
    <dbReference type="NCBI Taxonomy" id="61149"/>
    <lineage>
        <taxon>Eukaryota</taxon>
        <taxon>Viridiplantae</taxon>
        <taxon>Streptophyta</taxon>
        <taxon>Embryophyta</taxon>
        <taxon>Tracheophyta</taxon>
        <taxon>Spermatophyta</taxon>
        <taxon>Magnoliopsida</taxon>
        <taxon>eudicotyledons</taxon>
        <taxon>Gunneridae</taxon>
        <taxon>Pentapetalae</taxon>
        <taxon>rosids</taxon>
        <taxon>fabids</taxon>
        <taxon>Malpighiales</taxon>
        <taxon>Rhizophoraceae</taxon>
        <taxon>Rhizophora</taxon>
    </lineage>
</organism>
<name>A0A2P2NM75_RHIMU</name>
<proteinExistence type="predicted"/>
<accession>A0A2P2NM75</accession>
<dbReference type="EMBL" id="GGEC01063092">
    <property type="protein sequence ID" value="MBX43576.1"/>
    <property type="molecule type" value="Transcribed_RNA"/>
</dbReference>
<protein>
    <submittedName>
        <fullName evidence="1">Uncharacterized protein</fullName>
    </submittedName>
</protein>